<evidence type="ECO:0000313" key="2">
    <source>
        <dbReference type="Proteomes" id="UP001150603"/>
    </source>
</evidence>
<dbReference type="EMBL" id="JANBPW010001147">
    <property type="protein sequence ID" value="KAJ1945896.1"/>
    <property type="molecule type" value="Genomic_DNA"/>
</dbReference>
<proteinExistence type="predicted"/>
<accession>A0ACC1JC58</accession>
<keyword evidence="1" id="KW-0808">Transferase</keyword>
<dbReference type="EC" id="2.3.1.12" evidence="1"/>
<dbReference type="Proteomes" id="UP001150603">
    <property type="component" value="Unassembled WGS sequence"/>
</dbReference>
<comment type="caution">
    <text evidence="1">The sequence shown here is derived from an EMBL/GenBank/DDBJ whole genome shotgun (WGS) entry which is preliminary data.</text>
</comment>
<evidence type="ECO:0000313" key="1">
    <source>
        <dbReference type="EMBL" id="KAJ1945896.1"/>
    </source>
</evidence>
<organism evidence="1 2">
    <name type="scientific">Linderina macrospora</name>
    <dbReference type="NCBI Taxonomy" id="4868"/>
    <lineage>
        <taxon>Eukaryota</taxon>
        <taxon>Fungi</taxon>
        <taxon>Fungi incertae sedis</taxon>
        <taxon>Zoopagomycota</taxon>
        <taxon>Kickxellomycotina</taxon>
        <taxon>Kickxellomycetes</taxon>
        <taxon>Kickxellales</taxon>
        <taxon>Kickxellaceae</taxon>
        <taxon>Linderina</taxon>
    </lineage>
</organism>
<gene>
    <name evidence="1" type="primary">LAT1_1</name>
    <name evidence="1" type="ORF">FBU59_002178</name>
</gene>
<name>A0ACC1JC58_9FUNG</name>
<sequence>MRKVTAARLSESKATIPHYYPQQSIAMDNVNKLRKSLNTIANGAYRISVNDFMIMVATPALRDVPEINRLMPEESQGCSFTISNLGMYGISSLSAIINPLHAAILSVGVTEQKLVLDESSEKGFKTADVMSVQLSADHRVVDGATGALFLKAFKGYLENPLTLIL</sequence>
<keyword evidence="2" id="KW-1185">Reference proteome</keyword>
<keyword evidence="1" id="KW-0012">Acyltransferase</keyword>
<keyword evidence="1" id="KW-0670">Pyruvate</keyword>
<reference evidence="1" key="1">
    <citation type="submission" date="2022-07" db="EMBL/GenBank/DDBJ databases">
        <title>Phylogenomic reconstructions and comparative analyses of Kickxellomycotina fungi.</title>
        <authorList>
            <person name="Reynolds N.K."/>
            <person name="Stajich J.E."/>
            <person name="Barry K."/>
            <person name="Grigoriev I.V."/>
            <person name="Crous P."/>
            <person name="Smith M.E."/>
        </authorList>
    </citation>
    <scope>NUCLEOTIDE SEQUENCE</scope>
    <source>
        <strain evidence="1">NRRL 5244</strain>
    </source>
</reference>
<protein>
    <submittedName>
        <fullName evidence="1">Pyruvate dehydrogenase complex dihydrolipoamide acetyltransferase component (E2)</fullName>
        <ecNumber evidence="1">2.3.1.12</ecNumber>
    </submittedName>
</protein>